<protein>
    <submittedName>
        <fullName evidence="1">Serine recombinase</fullName>
    </submittedName>
</protein>
<proteinExistence type="predicted"/>
<dbReference type="EMBL" id="AAGZJS010000051">
    <property type="protein sequence ID" value="EBT6292546.1"/>
    <property type="molecule type" value="Genomic_DNA"/>
</dbReference>
<gene>
    <name evidence="1" type="ORF">B6N72_25740</name>
    <name evidence="2" type="ORF">CNP70_24280</name>
</gene>
<organism evidence="1">
    <name type="scientific">Salmonella enterica</name>
    <name type="common">Salmonella choleraesuis</name>
    <dbReference type="NCBI Taxonomy" id="28901"/>
    <lineage>
        <taxon>Bacteria</taxon>
        <taxon>Pseudomonadati</taxon>
        <taxon>Pseudomonadota</taxon>
        <taxon>Gammaproteobacteria</taxon>
        <taxon>Enterobacterales</taxon>
        <taxon>Enterobacteriaceae</taxon>
        <taxon>Salmonella</taxon>
    </lineage>
</organism>
<sequence>DMEEGKAEGRYWGRVADAQKHELIRTLRLTHGKSLRETTRQAGVSKMTVIRVCNAKM</sequence>
<dbReference type="AlphaFoldDB" id="A0A5Y3Y740"/>
<comment type="caution">
    <text evidence="1">The sequence shown here is derived from an EMBL/GenBank/DDBJ whole genome shotgun (WGS) entry which is preliminary data.</text>
</comment>
<evidence type="ECO:0000313" key="2">
    <source>
        <dbReference type="EMBL" id="EBT6292546.1"/>
    </source>
</evidence>
<reference evidence="1" key="1">
    <citation type="submission" date="2018-07" db="EMBL/GenBank/DDBJ databases">
        <authorList>
            <consortium name="PulseNet: The National Subtyping Network for Foodborne Disease Surveillance"/>
            <person name="Tarr C.L."/>
            <person name="Trees E."/>
            <person name="Katz L.S."/>
            <person name="Carleton-Romer H.A."/>
            <person name="Stroika S."/>
            <person name="Kucerova Z."/>
            <person name="Roache K.F."/>
            <person name="Sabol A.L."/>
            <person name="Besser J."/>
            <person name="Gerner-Smidt P."/>
        </authorList>
    </citation>
    <scope>NUCLEOTIDE SEQUENCE</scope>
    <source>
        <strain evidence="1">PNUSAS009482</strain>
        <strain evidence="2">PNUSAS023047</strain>
    </source>
</reference>
<dbReference type="EMBL" id="AAGIGS010000039">
    <property type="protein sequence ID" value="EBO3624930.1"/>
    <property type="molecule type" value="Genomic_DNA"/>
</dbReference>
<name>A0A5Y3Y740_SALER</name>
<evidence type="ECO:0000313" key="1">
    <source>
        <dbReference type="EMBL" id="EBO3624930.1"/>
    </source>
</evidence>
<accession>A0A5Y3Y740</accession>
<feature type="non-terminal residue" evidence="1">
    <location>
        <position position="1"/>
    </location>
</feature>